<dbReference type="Proteomes" id="UP000199612">
    <property type="component" value="Unassembled WGS sequence"/>
</dbReference>
<feature type="region of interest" description="Disordered" evidence="1">
    <location>
        <begin position="503"/>
        <end position="528"/>
    </location>
</feature>
<sequence length="660" mass="75261">MELKIAPNDVQSMSQDGDSILRSLQNKSMPMIDLLVRESLQNSLDATRKNEENTLVNFSTGYFKTDKLNRHFDGISDTLANRYNQYSSYLAVRDANTTGLTGDYKSESQAVLDQSNFHKLVFGIGKNQEKAGSGGSWGLGKTSYFRVGIGLVIYYTRVLSEGVYEERLIASLIESPKDTDRLLPESERGIAWWGKYETEGKKIFPLTDSKVISEILDIFDIDQYTDDETGTTIIIPYLKEEHIDDTSEILPWDTDYSDSIKMAIKRWYHPRLANDSYSQEIGNSKLLCTVNNEILFLEEPIFRKFQQLYNAALTGTSEESHIYVKDIFLPRTGMADNKIKVGSIAFCETSRDEMEMQPPYNRPSPLDYLGLAQYNSRFDSKVIAYSRMPGMVVEYDLNGEWSPSGNILSEESMLLGFFVPNSFGSLHQRYIEMGYDDLESYLRATENADHADWIDEDGITIVKRTKGYTAKEIQEHYQVLDGDSYSSATSALSRKFGSILMPPRSFGRKSNKTDKNKKNVKKKKSTRRTSNLNILSTDFINTEYVKVRFSVILKPESQNHISLLVLTQEKKMSSEMWDKFMNDVIPFPFKIIDEPELSKNSLSEDNLNIEVYKNNDFSVVINNNNTQEVELTGSVSIKVYSNQYMPTLTVTSNKLAKEDI</sequence>
<proteinExistence type="predicted"/>
<gene>
    <name evidence="2" type="ORF">SAMN04488102_102161</name>
</gene>
<dbReference type="OrthoDB" id="1395829at2"/>
<accession>A0A1I1FT76</accession>
<protein>
    <recommendedName>
        <fullName evidence="4">Histidine kinase-, DNA gyrase B-, and HSP90-like ATPase</fullName>
    </recommendedName>
</protein>
<evidence type="ECO:0000313" key="3">
    <source>
        <dbReference type="Proteomes" id="UP000199612"/>
    </source>
</evidence>
<dbReference type="STRING" id="753702.SAMN04488102_102161"/>
<dbReference type="AlphaFoldDB" id="A0A1I1FT76"/>
<dbReference type="RefSeq" id="WP_091528482.1">
    <property type="nucleotide sequence ID" value="NZ_FOLT01000002.1"/>
</dbReference>
<evidence type="ECO:0008006" key="4">
    <source>
        <dbReference type="Google" id="ProtNLM"/>
    </source>
</evidence>
<feature type="compositionally biased region" description="Basic residues" evidence="1">
    <location>
        <begin position="518"/>
        <end position="527"/>
    </location>
</feature>
<organism evidence="2 3">
    <name type="scientific">Alkalibacterium subtropicum</name>
    <dbReference type="NCBI Taxonomy" id="753702"/>
    <lineage>
        <taxon>Bacteria</taxon>
        <taxon>Bacillati</taxon>
        <taxon>Bacillota</taxon>
        <taxon>Bacilli</taxon>
        <taxon>Lactobacillales</taxon>
        <taxon>Carnobacteriaceae</taxon>
        <taxon>Alkalibacterium</taxon>
    </lineage>
</organism>
<evidence type="ECO:0000313" key="2">
    <source>
        <dbReference type="EMBL" id="SFC00273.1"/>
    </source>
</evidence>
<reference evidence="3" key="1">
    <citation type="submission" date="2016-10" db="EMBL/GenBank/DDBJ databases">
        <authorList>
            <person name="Varghese N."/>
            <person name="Submissions S."/>
        </authorList>
    </citation>
    <scope>NUCLEOTIDE SEQUENCE [LARGE SCALE GENOMIC DNA]</scope>
    <source>
        <strain evidence="3">DSM 23664</strain>
    </source>
</reference>
<name>A0A1I1FT76_9LACT</name>
<keyword evidence="3" id="KW-1185">Reference proteome</keyword>
<dbReference type="EMBL" id="FOLT01000002">
    <property type="protein sequence ID" value="SFC00273.1"/>
    <property type="molecule type" value="Genomic_DNA"/>
</dbReference>
<evidence type="ECO:0000256" key="1">
    <source>
        <dbReference type="SAM" id="MobiDB-lite"/>
    </source>
</evidence>